<dbReference type="InterPro" id="IPR028994">
    <property type="entry name" value="Integrin_alpha_N"/>
</dbReference>
<evidence type="ECO:0000256" key="1">
    <source>
        <dbReference type="ARBA" id="ARBA00022729"/>
    </source>
</evidence>
<dbReference type="Proteomes" id="UP000663881">
    <property type="component" value="Unassembled WGS sequence"/>
</dbReference>
<feature type="non-terminal residue" evidence="2">
    <location>
        <position position="1"/>
    </location>
</feature>
<reference evidence="2" key="1">
    <citation type="submission" date="2021-02" db="EMBL/GenBank/DDBJ databases">
        <authorList>
            <person name="Nowell W R."/>
        </authorList>
    </citation>
    <scope>NUCLEOTIDE SEQUENCE</scope>
</reference>
<evidence type="ECO:0008006" key="4">
    <source>
        <dbReference type="Google" id="ProtNLM"/>
    </source>
</evidence>
<dbReference type="AlphaFoldDB" id="A0A820S2Q0"/>
<gene>
    <name evidence="2" type="ORF">OKA104_LOCUS53927</name>
</gene>
<sequence length="100" mass="10209">NAGTGTFLAQTIYTTDTNPSSVAVADVNSDNLPDIIVANYGSNNVGVLINAGSGTFLAQTTYSTDTNPYSAAVADVNSDSKLDIVVANYGSNDVGVLIQC</sequence>
<dbReference type="Pfam" id="PF13517">
    <property type="entry name" value="FG-GAP_3"/>
    <property type="match status" value="1"/>
</dbReference>
<dbReference type="Gene3D" id="2.30.30.100">
    <property type="match status" value="1"/>
</dbReference>
<protein>
    <recommendedName>
        <fullName evidence="4">VCBS repeat-containing protein</fullName>
    </recommendedName>
</protein>
<dbReference type="SUPFAM" id="SSF69318">
    <property type="entry name" value="Integrin alpha N-terminal domain"/>
    <property type="match status" value="1"/>
</dbReference>
<dbReference type="PANTHER" id="PTHR46580">
    <property type="entry name" value="SENSOR KINASE-RELATED"/>
    <property type="match status" value="1"/>
</dbReference>
<dbReference type="InterPro" id="IPR013517">
    <property type="entry name" value="FG-GAP"/>
</dbReference>
<proteinExistence type="predicted"/>
<keyword evidence="1" id="KW-0732">Signal</keyword>
<comment type="caution">
    <text evidence="2">The sequence shown here is derived from an EMBL/GenBank/DDBJ whole genome shotgun (WGS) entry which is preliminary data.</text>
</comment>
<name>A0A820S2Q0_9BILA</name>
<organism evidence="2 3">
    <name type="scientific">Adineta steineri</name>
    <dbReference type="NCBI Taxonomy" id="433720"/>
    <lineage>
        <taxon>Eukaryota</taxon>
        <taxon>Metazoa</taxon>
        <taxon>Spiralia</taxon>
        <taxon>Gnathifera</taxon>
        <taxon>Rotifera</taxon>
        <taxon>Eurotatoria</taxon>
        <taxon>Bdelloidea</taxon>
        <taxon>Adinetida</taxon>
        <taxon>Adinetidae</taxon>
        <taxon>Adineta</taxon>
    </lineage>
</organism>
<dbReference type="EMBL" id="CAJOAY010034656">
    <property type="protein sequence ID" value="CAF4446591.1"/>
    <property type="molecule type" value="Genomic_DNA"/>
</dbReference>
<evidence type="ECO:0000313" key="2">
    <source>
        <dbReference type="EMBL" id="CAF4446591.1"/>
    </source>
</evidence>
<accession>A0A820S2Q0</accession>
<evidence type="ECO:0000313" key="3">
    <source>
        <dbReference type="Proteomes" id="UP000663881"/>
    </source>
</evidence>